<accession>G0N4N9</accession>
<dbReference type="eggNOG" id="ENOG502TIVG">
    <property type="taxonomic scope" value="Eukaryota"/>
</dbReference>
<proteinExistence type="predicted"/>
<dbReference type="OMA" id="RMRVSHI"/>
<gene>
    <name evidence="1" type="ORF">CAEBREN_12580</name>
</gene>
<protein>
    <submittedName>
        <fullName evidence="1">Uncharacterized protein</fullName>
    </submittedName>
</protein>
<organism evidence="2">
    <name type="scientific">Caenorhabditis brenneri</name>
    <name type="common">Nematode worm</name>
    <dbReference type="NCBI Taxonomy" id="135651"/>
    <lineage>
        <taxon>Eukaryota</taxon>
        <taxon>Metazoa</taxon>
        <taxon>Ecdysozoa</taxon>
        <taxon>Nematoda</taxon>
        <taxon>Chromadorea</taxon>
        <taxon>Rhabditida</taxon>
        <taxon>Rhabditina</taxon>
        <taxon>Rhabditomorpha</taxon>
        <taxon>Rhabditoidea</taxon>
        <taxon>Rhabditidae</taxon>
        <taxon>Peloderinae</taxon>
        <taxon>Caenorhabditis</taxon>
    </lineage>
</organism>
<keyword evidence="2" id="KW-1185">Reference proteome</keyword>
<dbReference type="STRING" id="135651.G0N4N9"/>
<reference evidence="2" key="1">
    <citation type="submission" date="2011-07" db="EMBL/GenBank/DDBJ databases">
        <authorList>
            <consortium name="Caenorhabditis brenneri Sequencing and Analysis Consortium"/>
            <person name="Wilson R.K."/>
        </authorList>
    </citation>
    <scope>NUCLEOTIDE SEQUENCE [LARGE SCALE GENOMIC DNA]</scope>
    <source>
        <strain evidence="2">PB2801</strain>
    </source>
</reference>
<dbReference type="HOGENOM" id="CLU_173531_0_0_1"/>
<sequence>MGNKEEEFIEEWVQDSQNGKQVPLDHLVSLYGYALLGLEDSTETVRFRASEPEKNYEPEPPAVSEDVYEEEINQKMEEDYEEPKRRMRVSHI</sequence>
<dbReference type="EMBL" id="GL379838">
    <property type="protein sequence ID" value="EGT52721.1"/>
    <property type="molecule type" value="Genomic_DNA"/>
</dbReference>
<dbReference type="OrthoDB" id="10451227at2759"/>
<evidence type="ECO:0000313" key="2">
    <source>
        <dbReference type="Proteomes" id="UP000008068"/>
    </source>
</evidence>
<name>G0N4N9_CAEBE</name>
<dbReference type="AlphaFoldDB" id="G0N4N9"/>
<dbReference type="InParanoid" id="G0N4N9"/>
<evidence type="ECO:0000313" key="1">
    <source>
        <dbReference type="EMBL" id="EGT52721.1"/>
    </source>
</evidence>
<dbReference type="Proteomes" id="UP000008068">
    <property type="component" value="Unassembled WGS sequence"/>
</dbReference>